<keyword evidence="3" id="KW-1185">Reference proteome</keyword>
<sequence length="98" mass="10884">MPASDGKPEGNLEGKPEAASGNDHGITAALKELSIVIHNVPDFPEGSQILGLCSVTPENNDNNLQGWMVKDFLRWIRLFHKVGRRDAQKWLSFVDMVQ</sequence>
<evidence type="ECO:0000313" key="2">
    <source>
        <dbReference type="EMBL" id="KAK2075282.1"/>
    </source>
</evidence>
<feature type="compositionally biased region" description="Basic and acidic residues" evidence="1">
    <location>
        <begin position="1"/>
        <end position="16"/>
    </location>
</feature>
<organism evidence="2 3">
    <name type="scientific">Phyllachora maydis</name>
    <dbReference type="NCBI Taxonomy" id="1825666"/>
    <lineage>
        <taxon>Eukaryota</taxon>
        <taxon>Fungi</taxon>
        <taxon>Dikarya</taxon>
        <taxon>Ascomycota</taxon>
        <taxon>Pezizomycotina</taxon>
        <taxon>Sordariomycetes</taxon>
        <taxon>Sordariomycetidae</taxon>
        <taxon>Phyllachorales</taxon>
        <taxon>Phyllachoraceae</taxon>
        <taxon>Phyllachora</taxon>
    </lineage>
</organism>
<reference evidence="2" key="1">
    <citation type="journal article" date="2023" name="Mol. Plant Microbe Interact.">
        <title>Elucidating the Obligate Nature and Biological Capacity of an Invasive Fungal Corn Pathogen.</title>
        <authorList>
            <person name="MacCready J.S."/>
            <person name="Roggenkamp E.M."/>
            <person name="Gdanetz K."/>
            <person name="Chilvers M.I."/>
        </authorList>
    </citation>
    <scope>NUCLEOTIDE SEQUENCE</scope>
    <source>
        <strain evidence="2">PM02</strain>
    </source>
</reference>
<protein>
    <submittedName>
        <fullName evidence="2">Uncharacterized protein</fullName>
    </submittedName>
</protein>
<accession>A0AAD9IF13</accession>
<dbReference type="Proteomes" id="UP001217918">
    <property type="component" value="Unassembled WGS sequence"/>
</dbReference>
<proteinExistence type="predicted"/>
<evidence type="ECO:0000313" key="3">
    <source>
        <dbReference type="Proteomes" id="UP001217918"/>
    </source>
</evidence>
<evidence type="ECO:0000256" key="1">
    <source>
        <dbReference type="SAM" id="MobiDB-lite"/>
    </source>
</evidence>
<comment type="caution">
    <text evidence="2">The sequence shown here is derived from an EMBL/GenBank/DDBJ whole genome shotgun (WGS) entry which is preliminary data.</text>
</comment>
<dbReference type="AlphaFoldDB" id="A0AAD9IF13"/>
<gene>
    <name evidence="2" type="ORF">P8C59_009421</name>
</gene>
<feature type="region of interest" description="Disordered" evidence="1">
    <location>
        <begin position="1"/>
        <end position="23"/>
    </location>
</feature>
<dbReference type="EMBL" id="JAQQPM010000009">
    <property type="protein sequence ID" value="KAK2075282.1"/>
    <property type="molecule type" value="Genomic_DNA"/>
</dbReference>
<name>A0AAD9IF13_9PEZI</name>